<comment type="caution">
    <text evidence="4">The sequence shown here is derived from an EMBL/GenBank/DDBJ whole genome shotgun (WGS) entry which is preliminary data.</text>
</comment>
<keyword evidence="5" id="KW-1185">Reference proteome</keyword>
<dbReference type="PANTHER" id="PTHR13073">
    <property type="entry name" value="BLOC-1 COMPLEX SUBUNIT 1"/>
    <property type="match status" value="1"/>
</dbReference>
<proteinExistence type="inferred from homology"/>
<protein>
    <recommendedName>
        <fullName evidence="2">Biogenesis of lysosome-related organelles complex 1 subunit 1</fullName>
    </recommendedName>
</protein>
<gene>
    <name evidence="4" type="ORF">BCR33DRAFT_720615</name>
</gene>
<organism evidence="4 5">
    <name type="scientific">Rhizoclosmatium globosum</name>
    <dbReference type="NCBI Taxonomy" id="329046"/>
    <lineage>
        <taxon>Eukaryota</taxon>
        <taxon>Fungi</taxon>
        <taxon>Fungi incertae sedis</taxon>
        <taxon>Chytridiomycota</taxon>
        <taxon>Chytridiomycota incertae sedis</taxon>
        <taxon>Chytridiomycetes</taxon>
        <taxon>Chytridiales</taxon>
        <taxon>Chytriomycetaceae</taxon>
        <taxon>Rhizoclosmatium</taxon>
    </lineage>
</organism>
<evidence type="ECO:0000313" key="4">
    <source>
        <dbReference type="EMBL" id="ORY38581.1"/>
    </source>
</evidence>
<dbReference type="GO" id="GO:0016197">
    <property type="term" value="P:endosomal transport"/>
    <property type="evidence" value="ECO:0007669"/>
    <property type="project" value="TreeGrafter"/>
</dbReference>
<evidence type="ECO:0000256" key="1">
    <source>
        <dbReference type="ARBA" id="ARBA00007133"/>
    </source>
</evidence>
<dbReference type="InterPro" id="IPR009395">
    <property type="entry name" value="BLOC1S1"/>
</dbReference>
<comment type="similarity">
    <text evidence="1">Belongs to the BLOC1S1 family.</text>
</comment>
<dbReference type="PANTHER" id="PTHR13073:SF0">
    <property type="entry name" value="BIOGENESIS OF LYSOSOME-RELATED ORGANELLES COMPLEX 1 SUBUNIT 1"/>
    <property type="match status" value="1"/>
</dbReference>
<name>A0A1Y2BUZ2_9FUNG</name>
<reference evidence="4 5" key="1">
    <citation type="submission" date="2016-07" db="EMBL/GenBank/DDBJ databases">
        <title>Pervasive Adenine N6-methylation of Active Genes in Fungi.</title>
        <authorList>
            <consortium name="DOE Joint Genome Institute"/>
            <person name="Mondo S.J."/>
            <person name="Dannebaum R.O."/>
            <person name="Kuo R.C."/>
            <person name="Labutti K."/>
            <person name="Haridas S."/>
            <person name="Kuo A."/>
            <person name="Salamov A."/>
            <person name="Ahrendt S.R."/>
            <person name="Lipzen A."/>
            <person name="Sullivan W."/>
            <person name="Andreopoulos W.B."/>
            <person name="Clum A."/>
            <person name="Lindquist E."/>
            <person name="Daum C."/>
            <person name="Ramamoorthy G.K."/>
            <person name="Gryganskyi A."/>
            <person name="Culley D."/>
            <person name="Magnuson J.K."/>
            <person name="James T.Y."/>
            <person name="O'Malley M.A."/>
            <person name="Stajich J.E."/>
            <person name="Spatafora J.W."/>
            <person name="Visel A."/>
            <person name="Grigoriev I.V."/>
        </authorList>
    </citation>
    <scope>NUCLEOTIDE SEQUENCE [LARGE SCALE GENOMIC DNA]</scope>
    <source>
        <strain evidence="4 5">JEL800</strain>
    </source>
</reference>
<dbReference type="EMBL" id="MCGO01000043">
    <property type="protein sequence ID" value="ORY38581.1"/>
    <property type="molecule type" value="Genomic_DNA"/>
</dbReference>
<sequence length="141" mass="15041">MDQTVRDHHHQQASARLSRERAKAETSAAFSNLSDVLVETVNLPVAVAFRSQQEIESLEKSVLAESKAFAANTKKWLALVAKLNSSLKELGDVENWANAIENDVSVVVDVLSQVPGGSNASIASTSGTSRSATGSRNSLFS</sequence>
<dbReference type="GO" id="GO:0031083">
    <property type="term" value="C:BLOC-1 complex"/>
    <property type="evidence" value="ECO:0007669"/>
    <property type="project" value="InterPro"/>
</dbReference>
<accession>A0A1Y2BUZ2</accession>
<dbReference type="Pfam" id="PF06320">
    <property type="entry name" value="GCN5L1"/>
    <property type="match status" value="1"/>
</dbReference>
<evidence type="ECO:0000313" key="5">
    <source>
        <dbReference type="Proteomes" id="UP000193642"/>
    </source>
</evidence>
<dbReference type="OrthoDB" id="20018at2759"/>
<dbReference type="AlphaFoldDB" id="A0A1Y2BUZ2"/>
<evidence type="ECO:0000256" key="3">
    <source>
        <dbReference type="SAM" id="MobiDB-lite"/>
    </source>
</evidence>
<dbReference type="STRING" id="329046.A0A1Y2BUZ2"/>
<evidence type="ECO:0000256" key="2">
    <source>
        <dbReference type="ARBA" id="ARBA00019577"/>
    </source>
</evidence>
<dbReference type="Proteomes" id="UP000193642">
    <property type="component" value="Unassembled WGS sequence"/>
</dbReference>
<feature type="region of interest" description="Disordered" evidence="3">
    <location>
        <begin position="118"/>
        <end position="141"/>
    </location>
</feature>